<dbReference type="SUPFAM" id="SSF51735">
    <property type="entry name" value="NAD(P)-binding Rossmann-fold domains"/>
    <property type="match status" value="1"/>
</dbReference>
<dbReference type="PANTHER" id="PTHR43618:SF8">
    <property type="entry name" value="7ALPHA-HYDROXYSTEROID DEHYDROGENASE"/>
    <property type="match status" value="1"/>
</dbReference>
<dbReference type="InterPro" id="IPR052178">
    <property type="entry name" value="Sec_Metab_Biosynth_SDR"/>
</dbReference>
<dbReference type="Gene3D" id="3.40.50.720">
    <property type="entry name" value="NAD(P)-binding Rossmann-like Domain"/>
    <property type="match status" value="1"/>
</dbReference>
<evidence type="ECO:0000256" key="3">
    <source>
        <dbReference type="ARBA" id="ARBA00023002"/>
    </source>
</evidence>
<evidence type="ECO:0000313" key="4">
    <source>
        <dbReference type="EMBL" id="OCF35090.1"/>
    </source>
</evidence>
<evidence type="ECO:0000256" key="2">
    <source>
        <dbReference type="ARBA" id="ARBA00022857"/>
    </source>
</evidence>
<evidence type="ECO:0008006" key="6">
    <source>
        <dbReference type="Google" id="ProtNLM"/>
    </source>
</evidence>
<dbReference type="Pfam" id="PF00106">
    <property type="entry name" value="adh_short"/>
    <property type="match status" value="1"/>
</dbReference>
<dbReference type="OrthoDB" id="2944396at2759"/>
<dbReference type="AlphaFoldDB" id="A0A1B9GVM5"/>
<evidence type="ECO:0000313" key="5">
    <source>
        <dbReference type="Proteomes" id="UP000092666"/>
    </source>
</evidence>
<accession>A0A1B9GVM5</accession>
<dbReference type="STRING" id="1296120.A0A1B9GVM5"/>
<reference evidence="4 5" key="1">
    <citation type="submission" date="2013-07" db="EMBL/GenBank/DDBJ databases">
        <title>The Genome Sequence of Cryptococcus heveanensis BCC8398.</title>
        <authorList>
            <consortium name="The Broad Institute Genome Sequencing Platform"/>
            <person name="Cuomo C."/>
            <person name="Litvintseva A."/>
            <person name="Chen Y."/>
            <person name="Heitman J."/>
            <person name="Sun S."/>
            <person name="Springer D."/>
            <person name="Dromer F."/>
            <person name="Young S.K."/>
            <person name="Zeng Q."/>
            <person name="Gargeya S."/>
            <person name="Fitzgerald M."/>
            <person name="Abouelleil A."/>
            <person name="Alvarado L."/>
            <person name="Berlin A.M."/>
            <person name="Chapman S.B."/>
            <person name="Dewar J."/>
            <person name="Goldberg J."/>
            <person name="Griggs A."/>
            <person name="Gujja S."/>
            <person name="Hansen M."/>
            <person name="Howarth C."/>
            <person name="Imamovic A."/>
            <person name="Larimer J."/>
            <person name="McCowan C."/>
            <person name="Murphy C."/>
            <person name="Pearson M."/>
            <person name="Priest M."/>
            <person name="Roberts A."/>
            <person name="Saif S."/>
            <person name="Shea T."/>
            <person name="Sykes S."/>
            <person name="Wortman J."/>
            <person name="Nusbaum C."/>
            <person name="Birren B."/>
        </authorList>
    </citation>
    <scope>NUCLEOTIDE SEQUENCE [LARGE SCALE GENOMIC DNA]</scope>
    <source>
        <strain evidence="4 5">BCC8398</strain>
    </source>
</reference>
<organism evidence="4 5">
    <name type="scientific">Kwoniella heveanensis BCC8398</name>
    <dbReference type="NCBI Taxonomy" id="1296120"/>
    <lineage>
        <taxon>Eukaryota</taxon>
        <taxon>Fungi</taxon>
        <taxon>Dikarya</taxon>
        <taxon>Basidiomycota</taxon>
        <taxon>Agaricomycotina</taxon>
        <taxon>Tremellomycetes</taxon>
        <taxon>Tremellales</taxon>
        <taxon>Cryptococcaceae</taxon>
        <taxon>Kwoniella</taxon>
    </lineage>
</organism>
<dbReference type="InterPro" id="IPR002347">
    <property type="entry name" value="SDR_fam"/>
</dbReference>
<keyword evidence="2" id="KW-0521">NADP</keyword>
<evidence type="ECO:0000256" key="1">
    <source>
        <dbReference type="ARBA" id="ARBA00006484"/>
    </source>
</evidence>
<gene>
    <name evidence="4" type="ORF">I316_03130</name>
</gene>
<dbReference type="InterPro" id="IPR036291">
    <property type="entry name" value="NAD(P)-bd_dom_sf"/>
</dbReference>
<protein>
    <recommendedName>
        <fullName evidence="6">2,4-dienoyl-CoA reductase</fullName>
    </recommendedName>
</protein>
<reference evidence="5" key="2">
    <citation type="submission" date="2013-12" db="EMBL/GenBank/DDBJ databases">
        <title>Evolution of pathogenesis and genome organization in the Tremellales.</title>
        <authorList>
            <person name="Cuomo C."/>
            <person name="Litvintseva A."/>
            <person name="Heitman J."/>
            <person name="Chen Y."/>
            <person name="Sun S."/>
            <person name="Springer D."/>
            <person name="Dromer F."/>
            <person name="Young S."/>
            <person name="Zeng Q."/>
            <person name="Chapman S."/>
            <person name="Gujja S."/>
            <person name="Saif S."/>
            <person name="Birren B."/>
        </authorList>
    </citation>
    <scope>NUCLEOTIDE SEQUENCE [LARGE SCALE GENOMIC DNA]</scope>
    <source>
        <strain evidence="5">BCC8398</strain>
    </source>
</reference>
<keyword evidence="3" id="KW-0560">Oxidoreductase</keyword>
<proteinExistence type="inferred from homology"/>
<dbReference type="PANTHER" id="PTHR43618">
    <property type="entry name" value="7-ALPHA-HYDROXYSTEROID DEHYDROGENASE"/>
    <property type="match status" value="1"/>
</dbReference>
<comment type="similarity">
    <text evidence="1">Belongs to the short-chain dehydrogenases/reductases (SDR) family.</text>
</comment>
<keyword evidence="5" id="KW-1185">Reference proteome</keyword>
<name>A0A1B9GVM5_9TREE</name>
<sequence>MSDLSRFKLDNLFSVAGQTVLITGGGSGIGRTLTSAFVANGAKVIIVGRRLEVLEEAAKEIGGDIIR</sequence>
<dbReference type="EMBL" id="KI669500">
    <property type="protein sequence ID" value="OCF35090.1"/>
    <property type="molecule type" value="Genomic_DNA"/>
</dbReference>
<dbReference type="GO" id="GO:0016491">
    <property type="term" value="F:oxidoreductase activity"/>
    <property type="evidence" value="ECO:0007669"/>
    <property type="project" value="UniProtKB-KW"/>
</dbReference>
<dbReference type="Proteomes" id="UP000092666">
    <property type="component" value="Unassembled WGS sequence"/>
</dbReference>